<sequence>MMDSIQQEVLPYLSAEGRKEIKNQGAYILDEEGDYSTPTINNKECAYALYDNQGILKCGIEQAYLDKKIDFKKPISCHLYPIRISSYAKFDAVNYDQWHICKSACSNGKSLGVPVYKFLKEPLIRKYGEEWHSELTTIIEEDD</sequence>
<gene>
    <name evidence="1" type="ORF">MNBD_BACTEROID06-90</name>
</gene>
<reference evidence="1" key="1">
    <citation type="submission" date="2018-06" db="EMBL/GenBank/DDBJ databases">
        <authorList>
            <person name="Zhirakovskaya E."/>
        </authorList>
    </citation>
    <scope>NUCLEOTIDE SEQUENCE</scope>
</reference>
<protein>
    <recommendedName>
        <fullName evidence="2">DUF3109 domain-containing protein</fullName>
    </recommendedName>
</protein>
<evidence type="ECO:0008006" key="2">
    <source>
        <dbReference type="Google" id="ProtNLM"/>
    </source>
</evidence>
<accession>A0A3B0U786</accession>
<name>A0A3B0U786_9ZZZZ</name>
<dbReference type="InterPro" id="IPR021458">
    <property type="entry name" value="Rv0495c"/>
</dbReference>
<dbReference type="EMBL" id="UOES01000134">
    <property type="protein sequence ID" value="VAW26755.1"/>
    <property type="molecule type" value="Genomic_DNA"/>
</dbReference>
<evidence type="ECO:0000313" key="1">
    <source>
        <dbReference type="EMBL" id="VAW26755.1"/>
    </source>
</evidence>
<dbReference type="AlphaFoldDB" id="A0A3B0U786"/>
<organism evidence="1">
    <name type="scientific">hydrothermal vent metagenome</name>
    <dbReference type="NCBI Taxonomy" id="652676"/>
    <lineage>
        <taxon>unclassified sequences</taxon>
        <taxon>metagenomes</taxon>
        <taxon>ecological metagenomes</taxon>
    </lineage>
</organism>
<proteinExistence type="predicted"/>
<dbReference type="Pfam" id="PF11307">
    <property type="entry name" value="DUF3109"/>
    <property type="match status" value="1"/>
</dbReference>